<evidence type="ECO:0000256" key="3">
    <source>
        <dbReference type="ARBA" id="ARBA00023163"/>
    </source>
</evidence>
<evidence type="ECO:0000313" key="6">
    <source>
        <dbReference type="Proteomes" id="UP000593758"/>
    </source>
</evidence>
<keyword evidence="6" id="KW-1185">Reference proteome</keyword>
<dbReference type="Gene3D" id="1.10.10.10">
    <property type="entry name" value="Winged helix-like DNA-binding domain superfamily/Winged helix DNA-binding domain"/>
    <property type="match status" value="1"/>
</dbReference>
<dbReference type="Pfam" id="PF08220">
    <property type="entry name" value="HTH_DeoR"/>
    <property type="match status" value="1"/>
</dbReference>
<dbReference type="GO" id="GO:0003700">
    <property type="term" value="F:DNA-binding transcription factor activity"/>
    <property type="evidence" value="ECO:0007669"/>
    <property type="project" value="InterPro"/>
</dbReference>
<dbReference type="InterPro" id="IPR001034">
    <property type="entry name" value="DeoR_HTH"/>
</dbReference>
<evidence type="ECO:0000313" key="5">
    <source>
        <dbReference type="EMBL" id="QOR70112.1"/>
    </source>
</evidence>
<protein>
    <submittedName>
        <fullName evidence="5">DeoR/GlpR family transcriptional regulator</fullName>
    </submittedName>
</protein>
<proteinExistence type="predicted"/>
<dbReference type="InterPro" id="IPR036390">
    <property type="entry name" value="WH_DNA-bd_sf"/>
</dbReference>
<dbReference type="SMART" id="SM00420">
    <property type="entry name" value="HTH_DEOR"/>
    <property type="match status" value="1"/>
</dbReference>
<dbReference type="PRINTS" id="PR00037">
    <property type="entry name" value="HTHLACR"/>
</dbReference>
<dbReference type="PANTHER" id="PTHR30146">
    <property type="entry name" value="LACI-RELATED TRANSCRIPTIONAL REPRESSOR"/>
    <property type="match status" value="1"/>
</dbReference>
<keyword evidence="3" id="KW-0804">Transcription</keyword>
<keyword evidence="2" id="KW-0238">DNA-binding</keyword>
<dbReference type="Proteomes" id="UP000593758">
    <property type="component" value="Chromosome"/>
</dbReference>
<dbReference type="InterPro" id="IPR018356">
    <property type="entry name" value="Tscrpt_reg_HTH_DeoR_CS"/>
</dbReference>
<dbReference type="CDD" id="cd06267">
    <property type="entry name" value="PBP1_LacI_sugar_binding-like"/>
    <property type="match status" value="1"/>
</dbReference>
<dbReference type="GO" id="GO:0000976">
    <property type="term" value="F:transcription cis-regulatory region binding"/>
    <property type="evidence" value="ECO:0007669"/>
    <property type="project" value="TreeGrafter"/>
</dbReference>
<dbReference type="SUPFAM" id="SSF46785">
    <property type="entry name" value="Winged helix' DNA-binding domain"/>
    <property type="match status" value="1"/>
</dbReference>
<feature type="domain" description="HTH deoR-type" evidence="4">
    <location>
        <begin position="3"/>
        <end position="58"/>
    </location>
</feature>
<evidence type="ECO:0000256" key="2">
    <source>
        <dbReference type="ARBA" id="ARBA00023125"/>
    </source>
</evidence>
<dbReference type="InterPro" id="IPR036388">
    <property type="entry name" value="WH-like_DNA-bd_sf"/>
</dbReference>
<dbReference type="AlphaFoldDB" id="A0A7M1STL5"/>
<dbReference type="RefSeq" id="WP_193496802.1">
    <property type="nucleotide sequence ID" value="NZ_CP063169.1"/>
</dbReference>
<dbReference type="Pfam" id="PF13377">
    <property type="entry name" value="Peripla_BP_3"/>
    <property type="match status" value="1"/>
</dbReference>
<evidence type="ECO:0000256" key="1">
    <source>
        <dbReference type="ARBA" id="ARBA00023015"/>
    </source>
</evidence>
<evidence type="ECO:0000259" key="4">
    <source>
        <dbReference type="PROSITE" id="PS51000"/>
    </source>
</evidence>
<dbReference type="PROSITE" id="PS51000">
    <property type="entry name" value="HTH_DEOR_2"/>
    <property type="match status" value="1"/>
</dbReference>
<gene>
    <name evidence="5" type="ORF">IM660_15995</name>
</gene>
<dbReference type="KEGG" id="halt:IM660_15995"/>
<dbReference type="PROSITE" id="PS00894">
    <property type="entry name" value="HTH_DEOR_1"/>
    <property type="match status" value="1"/>
</dbReference>
<reference evidence="5 6" key="1">
    <citation type="submission" date="2020-10" db="EMBL/GenBank/DDBJ databases">
        <title>Haloactinobacterium sp. RN3S43, a bacterium isolated from saline soil.</title>
        <authorList>
            <person name="Sun J.-Q."/>
        </authorList>
    </citation>
    <scope>NUCLEOTIDE SEQUENCE [LARGE SCALE GENOMIC DNA]</scope>
    <source>
        <strain evidence="5 6">RN3S43</strain>
    </source>
</reference>
<dbReference type="EMBL" id="CP063169">
    <property type="protein sequence ID" value="QOR70112.1"/>
    <property type="molecule type" value="Genomic_DNA"/>
</dbReference>
<keyword evidence="1" id="KW-0805">Transcription regulation</keyword>
<dbReference type="InterPro" id="IPR046335">
    <property type="entry name" value="LacI/GalR-like_sensor"/>
</dbReference>
<dbReference type="InterPro" id="IPR028082">
    <property type="entry name" value="Peripla_BP_I"/>
</dbReference>
<dbReference type="PANTHER" id="PTHR30146:SF155">
    <property type="entry name" value="ALANINE RACEMASE"/>
    <property type="match status" value="1"/>
</dbReference>
<sequence>MLPHARHEYLIRQLELHGSIRASEIAEALDVSPVTIRRDIDQLADKGLMERVHGGALSLARQTSRPDPARTLIGAVVPLRNFYYPEVVHGMELVASRMRARLILGVAGYQPETERSRVERLLSLGVQGLILTPSHLQNADDVASWLTAIPVPVVLLERHVNATSQVRQIDSVRTDHTYGAELAVEHLRDLGHERIGLAVDTWTPTAPWIQQGYLQVAARLAMEPVPVVELPSDPNDIEAITNAANQLIDEYLRTGVTGLLVHSDHHAIQIAEVCQLRGLRVPEDMAIVSYDDVLAAHAAVPLTAVTPPRVELGREALRMVMTRVERPDEAAAPHHLQLLPRLTVRQSTAPAPASA</sequence>
<name>A0A7M1STL5_9MICO</name>
<organism evidence="5 6">
    <name type="scientific">Ruania alkalisoli</name>
    <dbReference type="NCBI Taxonomy" id="2779775"/>
    <lineage>
        <taxon>Bacteria</taxon>
        <taxon>Bacillati</taxon>
        <taxon>Actinomycetota</taxon>
        <taxon>Actinomycetes</taxon>
        <taxon>Micrococcales</taxon>
        <taxon>Ruaniaceae</taxon>
        <taxon>Ruania</taxon>
    </lineage>
</organism>
<accession>A0A7M1STL5</accession>
<dbReference type="SUPFAM" id="SSF53822">
    <property type="entry name" value="Periplasmic binding protein-like I"/>
    <property type="match status" value="1"/>
</dbReference>
<dbReference type="Gene3D" id="3.40.50.2300">
    <property type="match status" value="2"/>
</dbReference>